<organism evidence="2 3">
    <name type="scientific">Pseudocohnilembus persalinus</name>
    <name type="common">Ciliate</name>
    <dbReference type="NCBI Taxonomy" id="266149"/>
    <lineage>
        <taxon>Eukaryota</taxon>
        <taxon>Sar</taxon>
        <taxon>Alveolata</taxon>
        <taxon>Ciliophora</taxon>
        <taxon>Intramacronucleata</taxon>
        <taxon>Oligohymenophorea</taxon>
        <taxon>Scuticociliatia</taxon>
        <taxon>Philasterida</taxon>
        <taxon>Pseudocohnilembidae</taxon>
        <taxon>Pseudocohnilembus</taxon>
    </lineage>
</organism>
<sequence>MHLNSYNKLFLQIQKAYKKQTTIISLILRILKNHFQQQQIAEIKLSFKNQKLQEILRENEEEAKKNNKIQQKNQNNNINNNFYNSKYSNQPSDGNSLKNSVSSNKNQNNFLQQIIENQQENEKQPDEYISEYEKSTKQPVKKQQYSEQVMSTLKQNNNNKKKSFIRIEVEKTFEEKIKAMRLEIQHKQNCEFFNLNSLTEIPQNKINNYGIHELTLETIQKGNFKYKFNIYFIFSALLLRQKLQRSQASYYSTQEQIFVSEHDIEHDIEDLMNFLINCPLQNPFIFINKYFQLIFNQSDIYSNQGMQGEIIKGMLKDFVFSRLENQKIVQISNIKYNLYHYPYEVIKNKKLTFTKQLQVQLKKQLTKDEKAQQEEKIFLTISNFPVKGI</sequence>
<dbReference type="InParanoid" id="A0A0V0R217"/>
<accession>A0A0V0R217</accession>
<evidence type="ECO:0000313" key="3">
    <source>
        <dbReference type="Proteomes" id="UP000054937"/>
    </source>
</evidence>
<evidence type="ECO:0000256" key="1">
    <source>
        <dbReference type="SAM" id="MobiDB-lite"/>
    </source>
</evidence>
<protein>
    <submittedName>
        <fullName evidence="2">Uncharacterized protein</fullName>
    </submittedName>
</protein>
<dbReference type="Proteomes" id="UP000054937">
    <property type="component" value="Unassembled WGS sequence"/>
</dbReference>
<feature type="region of interest" description="Disordered" evidence="1">
    <location>
        <begin position="61"/>
        <end position="103"/>
    </location>
</feature>
<name>A0A0V0R217_PSEPJ</name>
<keyword evidence="3" id="KW-1185">Reference proteome</keyword>
<evidence type="ECO:0000313" key="2">
    <source>
        <dbReference type="EMBL" id="KRX08563.1"/>
    </source>
</evidence>
<comment type="caution">
    <text evidence="2">The sequence shown here is derived from an EMBL/GenBank/DDBJ whole genome shotgun (WGS) entry which is preliminary data.</text>
</comment>
<reference evidence="2 3" key="1">
    <citation type="journal article" date="2015" name="Sci. Rep.">
        <title>Genome of the facultative scuticociliatosis pathogen Pseudocohnilembus persalinus provides insight into its virulence through horizontal gene transfer.</title>
        <authorList>
            <person name="Xiong J."/>
            <person name="Wang G."/>
            <person name="Cheng J."/>
            <person name="Tian M."/>
            <person name="Pan X."/>
            <person name="Warren A."/>
            <person name="Jiang C."/>
            <person name="Yuan D."/>
            <person name="Miao W."/>
        </authorList>
    </citation>
    <scope>NUCLEOTIDE SEQUENCE [LARGE SCALE GENOMIC DNA]</scope>
    <source>
        <strain evidence="2">36N120E</strain>
    </source>
</reference>
<dbReference type="AlphaFoldDB" id="A0A0V0R217"/>
<gene>
    <name evidence="2" type="ORF">PPERSA_13044</name>
</gene>
<feature type="compositionally biased region" description="Low complexity" evidence="1">
    <location>
        <begin position="68"/>
        <end position="103"/>
    </location>
</feature>
<proteinExistence type="predicted"/>
<dbReference type="EMBL" id="LDAU01000063">
    <property type="protein sequence ID" value="KRX08563.1"/>
    <property type="molecule type" value="Genomic_DNA"/>
</dbReference>